<keyword evidence="5" id="KW-0827">Tyrosine biosynthesis</keyword>
<evidence type="ECO:0000313" key="14">
    <source>
        <dbReference type="Proteomes" id="UP000247476"/>
    </source>
</evidence>
<evidence type="ECO:0000256" key="1">
    <source>
        <dbReference type="ARBA" id="ARBA00005067"/>
    </source>
</evidence>
<dbReference type="Pfam" id="PF02153">
    <property type="entry name" value="PDH_N"/>
    <property type="match status" value="1"/>
</dbReference>
<dbReference type="Pfam" id="PF20463">
    <property type="entry name" value="PDH_C"/>
    <property type="match status" value="1"/>
</dbReference>
<dbReference type="InterPro" id="IPR045865">
    <property type="entry name" value="ACT-like_dom_sf"/>
</dbReference>
<keyword evidence="9" id="KW-0057">Aromatic amino acid biosynthesis</keyword>
<dbReference type="SUPFAM" id="SSF48179">
    <property type="entry name" value="6-phosphogluconate dehydrogenase C-terminal domain-like"/>
    <property type="match status" value="1"/>
</dbReference>
<dbReference type="GO" id="GO:0008977">
    <property type="term" value="F:prephenate dehydrogenase (NAD+) activity"/>
    <property type="evidence" value="ECO:0007669"/>
    <property type="project" value="UniProtKB-EC"/>
</dbReference>
<dbReference type="PROSITE" id="PS51176">
    <property type="entry name" value="PDH_ADH"/>
    <property type="match status" value="1"/>
</dbReference>
<evidence type="ECO:0000256" key="10">
    <source>
        <dbReference type="ARBA" id="ARBA00049260"/>
    </source>
</evidence>
<dbReference type="PANTHER" id="PTHR21363:SF0">
    <property type="entry name" value="PREPHENATE DEHYDROGENASE [NADP(+)]"/>
    <property type="match status" value="1"/>
</dbReference>
<dbReference type="InterPro" id="IPR008927">
    <property type="entry name" value="6-PGluconate_DH-like_C_sf"/>
</dbReference>
<dbReference type="InterPro" id="IPR003099">
    <property type="entry name" value="Prephen_DH"/>
</dbReference>
<feature type="domain" description="ACT" evidence="12">
    <location>
        <begin position="295"/>
        <end position="363"/>
    </location>
</feature>
<keyword evidence="6" id="KW-0028">Amino-acid biosynthesis</keyword>
<dbReference type="GO" id="GO:0006571">
    <property type="term" value="P:tyrosine biosynthetic process"/>
    <property type="evidence" value="ECO:0007669"/>
    <property type="project" value="UniProtKB-UniPathway"/>
</dbReference>
<dbReference type="AlphaFoldDB" id="A0A2V5KT91"/>
<dbReference type="InterPro" id="IPR050812">
    <property type="entry name" value="Preph/Arog_dehydrog"/>
</dbReference>
<dbReference type="PROSITE" id="PS51671">
    <property type="entry name" value="ACT"/>
    <property type="match status" value="1"/>
</dbReference>
<sequence>MIKVAIFGVGLMGGSLALCFKGKPGIRVAGHSNNPAQVEKYLKRGVVDEASTSMQEVAEDADFIFLCTPVGSLEPYLDKLLRCKLKPGCIVTDVGSTKSSITKYARSKAVPYVHFIGGHPMAGSERSGVEAASSHLYENAYYVLTPDDATPAEAYDRLVELLRHTRAHIVRVDADRHDEIVGAISHLPHVIAVALVNQVAGYNERDGLYQSLAAGGFRDITRIASSHPDMWRDILLNNREVVLALLRDWNAEIAKFADMLERSDGDGIVREFKRAGAFRSQLPERRKGVITSIYDVYVDVPDHPGIIGQIATLLGNSRINLSNIHIIESRADVPGVLRLSFRNETDLEAAIELLKRHRYEVRQ</sequence>
<evidence type="ECO:0000256" key="3">
    <source>
        <dbReference type="ARBA" id="ARBA00012068"/>
    </source>
</evidence>
<dbReference type="InterPro" id="IPR002912">
    <property type="entry name" value="ACT_dom"/>
</dbReference>
<comment type="caution">
    <text evidence="13">The sequence shown here is derived from an EMBL/GenBank/DDBJ whole genome shotgun (WGS) entry which is preliminary data.</text>
</comment>
<evidence type="ECO:0000313" key="13">
    <source>
        <dbReference type="EMBL" id="PYI54907.1"/>
    </source>
</evidence>
<dbReference type="Gene3D" id="3.30.70.260">
    <property type="match status" value="1"/>
</dbReference>
<gene>
    <name evidence="13" type="ORF">DLM86_10170</name>
</gene>
<dbReference type="SUPFAM" id="SSF51735">
    <property type="entry name" value="NAD(P)-binding Rossmann-fold domains"/>
    <property type="match status" value="1"/>
</dbReference>
<evidence type="ECO:0000256" key="9">
    <source>
        <dbReference type="ARBA" id="ARBA00023141"/>
    </source>
</evidence>
<dbReference type="PANTHER" id="PTHR21363">
    <property type="entry name" value="PREPHENATE DEHYDROGENASE"/>
    <property type="match status" value="1"/>
</dbReference>
<keyword evidence="14" id="KW-1185">Reference proteome</keyword>
<dbReference type="Gene3D" id="1.10.3660.10">
    <property type="entry name" value="6-phosphogluconate dehydrogenase C-terminal like domain"/>
    <property type="match status" value="1"/>
</dbReference>
<dbReference type="RefSeq" id="WP_110839901.1">
    <property type="nucleotide sequence ID" value="NZ_QJVJ01000004.1"/>
</dbReference>
<dbReference type="Gene3D" id="3.40.50.720">
    <property type="entry name" value="NAD(P)-binding Rossmann-like Domain"/>
    <property type="match status" value="1"/>
</dbReference>
<evidence type="ECO:0000256" key="7">
    <source>
        <dbReference type="ARBA" id="ARBA00023002"/>
    </source>
</evidence>
<dbReference type="EC" id="1.3.1.12" evidence="3"/>
<dbReference type="InterPro" id="IPR046826">
    <property type="entry name" value="PDH_N"/>
</dbReference>
<dbReference type="GO" id="GO:0004665">
    <property type="term" value="F:prephenate dehydrogenase (NADP+) activity"/>
    <property type="evidence" value="ECO:0007669"/>
    <property type="project" value="InterPro"/>
</dbReference>
<evidence type="ECO:0000256" key="2">
    <source>
        <dbReference type="ARBA" id="ARBA00007964"/>
    </source>
</evidence>
<dbReference type="FunFam" id="1.10.3660.10:FF:000003">
    <property type="entry name" value="Prephenate dehydrogenase"/>
    <property type="match status" value="1"/>
</dbReference>
<proteinExistence type="inferred from homology"/>
<evidence type="ECO:0000256" key="8">
    <source>
        <dbReference type="ARBA" id="ARBA00023027"/>
    </source>
</evidence>
<dbReference type="SUPFAM" id="SSF55021">
    <property type="entry name" value="ACT-like"/>
    <property type="match status" value="1"/>
</dbReference>
<dbReference type="NCBIfam" id="NF005107">
    <property type="entry name" value="PRK06545.1-5"/>
    <property type="match status" value="1"/>
</dbReference>
<dbReference type="InterPro" id="IPR036291">
    <property type="entry name" value="NAD(P)-bd_dom_sf"/>
</dbReference>
<comment type="catalytic activity">
    <reaction evidence="10">
        <text>prephenate + NAD(+) = 3-(4-hydroxyphenyl)pyruvate + CO2 + NADH</text>
        <dbReference type="Rhea" id="RHEA:13869"/>
        <dbReference type="ChEBI" id="CHEBI:16526"/>
        <dbReference type="ChEBI" id="CHEBI:29934"/>
        <dbReference type="ChEBI" id="CHEBI:36242"/>
        <dbReference type="ChEBI" id="CHEBI:57540"/>
        <dbReference type="ChEBI" id="CHEBI:57945"/>
        <dbReference type="EC" id="1.3.1.12"/>
    </reaction>
</comment>
<dbReference type="UniPathway" id="UPA00122">
    <property type="reaction ID" value="UER00961"/>
</dbReference>
<keyword evidence="7" id="KW-0560">Oxidoreductase</keyword>
<feature type="domain" description="Prephenate/arogenate dehydrogenase" evidence="11">
    <location>
        <begin position="2"/>
        <end position="290"/>
    </location>
</feature>
<dbReference type="Proteomes" id="UP000247476">
    <property type="component" value="Unassembled WGS sequence"/>
</dbReference>
<dbReference type="InterPro" id="IPR046825">
    <property type="entry name" value="PDH_C"/>
</dbReference>
<comment type="similarity">
    <text evidence="2">Belongs to the prephenate/arogenate dehydrogenase family.</text>
</comment>
<reference evidence="13 14" key="1">
    <citation type="submission" date="2018-05" db="EMBL/GenBank/DDBJ databases">
        <title>Paenibacillus flagellatus sp. nov., isolated from selenium mineral soil.</title>
        <authorList>
            <person name="Dai X."/>
        </authorList>
    </citation>
    <scope>NUCLEOTIDE SEQUENCE [LARGE SCALE GENOMIC DNA]</scope>
    <source>
        <strain evidence="13 14">DXL2</strain>
    </source>
</reference>
<dbReference type="CDD" id="cd04909">
    <property type="entry name" value="ACT_PDH-BS"/>
    <property type="match status" value="1"/>
</dbReference>
<name>A0A2V5KT91_9BACL</name>
<dbReference type="OrthoDB" id="9802008at2"/>
<evidence type="ECO:0000256" key="4">
    <source>
        <dbReference type="ARBA" id="ARBA00016891"/>
    </source>
</evidence>
<evidence type="ECO:0000256" key="5">
    <source>
        <dbReference type="ARBA" id="ARBA00022498"/>
    </source>
</evidence>
<organism evidence="13 14">
    <name type="scientific">Paenibacillus flagellatus</name>
    <dbReference type="NCBI Taxonomy" id="2211139"/>
    <lineage>
        <taxon>Bacteria</taxon>
        <taxon>Bacillati</taxon>
        <taxon>Bacillota</taxon>
        <taxon>Bacilli</taxon>
        <taxon>Bacillales</taxon>
        <taxon>Paenibacillaceae</taxon>
        <taxon>Paenibacillus</taxon>
    </lineage>
</organism>
<evidence type="ECO:0000259" key="11">
    <source>
        <dbReference type="PROSITE" id="PS51176"/>
    </source>
</evidence>
<evidence type="ECO:0000256" key="6">
    <source>
        <dbReference type="ARBA" id="ARBA00022605"/>
    </source>
</evidence>
<dbReference type="EMBL" id="QJVJ01000004">
    <property type="protein sequence ID" value="PYI54907.1"/>
    <property type="molecule type" value="Genomic_DNA"/>
</dbReference>
<comment type="pathway">
    <text evidence="1">Amino-acid biosynthesis; L-tyrosine biosynthesis; (4-hydroxyphenyl)pyruvate from prephenate (NAD(+) route): step 1/1.</text>
</comment>
<dbReference type="GO" id="GO:0070403">
    <property type="term" value="F:NAD+ binding"/>
    <property type="evidence" value="ECO:0007669"/>
    <property type="project" value="InterPro"/>
</dbReference>
<keyword evidence="8" id="KW-0520">NAD</keyword>
<dbReference type="FunFam" id="3.40.50.720:FF:000208">
    <property type="entry name" value="Prephenate dehydrogenase"/>
    <property type="match status" value="1"/>
</dbReference>
<dbReference type="Pfam" id="PF01842">
    <property type="entry name" value="ACT"/>
    <property type="match status" value="1"/>
</dbReference>
<evidence type="ECO:0000259" key="12">
    <source>
        <dbReference type="PROSITE" id="PS51671"/>
    </source>
</evidence>
<protein>
    <recommendedName>
        <fullName evidence="4">Prephenate dehydrogenase</fullName>
        <ecNumber evidence="3">1.3.1.12</ecNumber>
    </recommendedName>
</protein>
<accession>A0A2V5KT91</accession>